<evidence type="ECO:0000256" key="2">
    <source>
        <dbReference type="SAM" id="MobiDB-lite"/>
    </source>
</evidence>
<feature type="compositionally biased region" description="Low complexity" evidence="2">
    <location>
        <begin position="85"/>
        <end position="105"/>
    </location>
</feature>
<reference evidence="3 4" key="1">
    <citation type="submission" date="2024-01" db="EMBL/GenBank/DDBJ databases">
        <authorList>
            <person name="Allen C."/>
            <person name="Tagirdzhanova G."/>
        </authorList>
    </citation>
    <scope>NUCLEOTIDE SEQUENCE [LARGE SCALE GENOMIC DNA]</scope>
</reference>
<name>A0ABP0ATG0_9PEZI</name>
<feature type="coiled-coil region" evidence="1">
    <location>
        <begin position="237"/>
        <end position="306"/>
    </location>
</feature>
<feature type="compositionally biased region" description="Polar residues" evidence="2">
    <location>
        <begin position="114"/>
        <end position="123"/>
    </location>
</feature>
<feature type="compositionally biased region" description="Polar residues" evidence="2">
    <location>
        <begin position="75"/>
        <end position="84"/>
    </location>
</feature>
<gene>
    <name evidence="3" type="primary">SHE3</name>
    <name evidence="3" type="ORF">SCUCBS95973_000782</name>
</gene>
<dbReference type="EMBL" id="CAWUHB010000003">
    <property type="protein sequence ID" value="CAK7210434.1"/>
    <property type="molecule type" value="Genomic_DNA"/>
</dbReference>
<feature type="compositionally biased region" description="Polar residues" evidence="2">
    <location>
        <begin position="143"/>
        <end position="152"/>
    </location>
</feature>
<keyword evidence="4" id="KW-1185">Reference proteome</keyword>
<evidence type="ECO:0000313" key="4">
    <source>
        <dbReference type="Proteomes" id="UP001642405"/>
    </source>
</evidence>
<evidence type="ECO:0000256" key="1">
    <source>
        <dbReference type="SAM" id="Coils"/>
    </source>
</evidence>
<feature type="compositionally biased region" description="Low complexity" evidence="2">
    <location>
        <begin position="124"/>
        <end position="139"/>
    </location>
</feature>
<evidence type="ECO:0000313" key="3">
    <source>
        <dbReference type="EMBL" id="CAK7210434.1"/>
    </source>
</evidence>
<protein>
    <submittedName>
        <fullName evidence="3">Mother-specific HO expression</fullName>
    </submittedName>
</protein>
<sequence>MGISSRGSNRGDKPLPSVPAMTAYARSSPSPVPSSKPTQTNGNSGSGGLSRTLSTIRAVTSFDDRPRQSFDDEASSTGSPSITRNSNSAFSSSVNSNVSTASFASQPHSPPGDNKSSSSRLKQSATTSSLPATSSVSSLDGPSANSGSSTVRASVDVPSRGNSQSYTASRGAPIAASMSTTAYGSPMGGRSVFTSSTQNDSDDRQADGAGANGWDSTVGKAALGKTGRVINRLVSDNEALKRDLKIESLKAEEAKQAARLLEDKMERLVADYESRLMEANLTKTLLARKERQVESLQGAVQLEKKRTTDAQDRERTWREEMEKVRSDSKRQVEEATGHAALMEGRYNAISSHWRDQGEAVKKAAARMGKDVRELSEARQQDDEKINMLRDLCDQQDGNIKLLCQQKDDISRKFSEYKKEQEDLLHDIKTNAAQREAEQEKTLQEARDVLDKLKWSLNIKNTIEWAS</sequence>
<dbReference type="Proteomes" id="UP001642405">
    <property type="component" value="Unassembled WGS sequence"/>
</dbReference>
<keyword evidence="1" id="KW-0175">Coiled coil</keyword>
<feature type="compositionally biased region" description="Low complexity" evidence="2">
    <location>
        <begin position="27"/>
        <end position="55"/>
    </location>
</feature>
<organism evidence="3 4">
    <name type="scientific">Sporothrix curviconia</name>
    <dbReference type="NCBI Taxonomy" id="1260050"/>
    <lineage>
        <taxon>Eukaryota</taxon>
        <taxon>Fungi</taxon>
        <taxon>Dikarya</taxon>
        <taxon>Ascomycota</taxon>
        <taxon>Pezizomycotina</taxon>
        <taxon>Sordariomycetes</taxon>
        <taxon>Sordariomycetidae</taxon>
        <taxon>Ophiostomatales</taxon>
        <taxon>Ophiostomataceae</taxon>
        <taxon>Sporothrix</taxon>
    </lineage>
</organism>
<feature type="region of interest" description="Disordered" evidence="2">
    <location>
        <begin position="1"/>
        <end position="220"/>
    </location>
</feature>
<accession>A0ABP0ATG0</accession>
<proteinExistence type="predicted"/>
<comment type="caution">
    <text evidence="3">The sequence shown here is derived from an EMBL/GenBank/DDBJ whole genome shotgun (WGS) entry which is preliminary data.</text>
</comment>